<dbReference type="AlphaFoldDB" id="A0A916UG09"/>
<keyword evidence="2" id="KW-0560">Oxidoreductase</keyword>
<dbReference type="PROSITE" id="PS51725">
    <property type="entry name" value="ABM"/>
    <property type="match status" value="1"/>
</dbReference>
<dbReference type="EMBL" id="BMGG01000005">
    <property type="protein sequence ID" value="GGC71824.1"/>
    <property type="molecule type" value="Genomic_DNA"/>
</dbReference>
<dbReference type="RefSeq" id="WP_188610239.1">
    <property type="nucleotide sequence ID" value="NZ_BMGG01000005.1"/>
</dbReference>
<feature type="domain" description="ABM" evidence="1">
    <location>
        <begin position="2"/>
        <end position="91"/>
    </location>
</feature>
<keyword evidence="2" id="KW-0503">Monooxygenase</keyword>
<dbReference type="InterPro" id="IPR011008">
    <property type="entry name" value="Dimeric_a/b-barrel"/>
</dbReference>
<dbReference type="Pfam" id="PF03992">
    <property type="entry name" value="ABM"/>
    <property type="match status" value="1"/>
</dbReference>
<reference evidence="2" key="1">
    <citation type="journal article" date="2014" name="Int. J. Syst. Evol. Microbiol.">
        <title>Complete genome sequence of Corynebacterium casei LMG S-19264T (=DSM 44701T), isolated from a smear-ripened cheese.</title>
        <authorList>
            <consortium name="US DOE Joint Genome Institute (JGI-PGF)"/>
            <person name="Walter F."/>
            <person name="Albersmeier A."/>
            <person name="Kalinowski J."/>
            <person name="Ruckert C."/>
        </authorList>
    </citation>
    <scope>NUCLEOTIDE SEQUENCE</scope>
    <source>
        <strain evidence="2">CGMCC 1.12919</strain>
    </source>
</reference>
<keyword evidence="3" id="KW-1185">Reference proteome</keyword>
<proteinExistence type="predicted"/>
<evidence type="ECO:0000313" key="2">
    <source>
        <dbReference type="EMBL" id="GGC71824.1"/>
    </source>
</evidence>
<dbReference type="Gene3D" id="3.30.70.100">
    <property type="match status" value="1"/>
</dbReference>
<evidence type="ECO:0000259" key="1">
    <source>
        <dbReference type="PROSITE" id="PS51725"/>
    </source>
</evidence>
<dbReference type="GO" id="GO:0004497">
    <property type="term" value="F:monooxygenase activity"/>
    <property type="evidence" value="ECO:0007669"/>
    <property type="project" value="UniProtKB-KW"/>
</dbReference>
<dbReference type="PANTHER" id="PTHR33336">
    <property type="entry name" value="QUINOL MONOOXYGENASE YGIN-RELATED"/>
    <property type="match status" value="1"/>
</dbReference>
<dbReference type="InterPro" id="IPR007138">
    <property type="entry name" value="ABM_dom"/>
</dbReference>
<dbReference type="InterPro" id="IPR050744">
    <property type="entry name" value="AI-2_Isomerase_LsrG"/>
</dbReference>
<gene>
    <name evidence="2" type="ORF">GCM10010994_32820</name>
</gene>
<name>A0A916UG09_9HYPH</name>
<dbReference type="SUPFAM" id="SSF54909">
    <property type="entry name" value="Dimeric alpha+beta barrel"/>
    <property type="match status" value="1"/>
</dbReference>
<sequence length="94" mass="10604">MVSIVATIKVKPGQEASFEKVAKELQDKVAANEPGCEYYRLHRAPEPATYVFIERYKDQAAIDAHRKTDHFRALGKEMGQFMDGPPQVLVLQEA</sequence>
<organism evidence="2 3">
    <name type="scientific">Chelatococcus reniformis</name>
    <dbReference type="NCBI Taxonomy" id="1494448"/>
    <lineage>
        <taxon>Bacteria</taxon>
        <taxon>Pseudomonadati</taxon>
        <taxon>Pseudomonadota</taxon>
        <taxon>Alphaproteobacteria</taxon>
        <taxon>Hyphomicrobiales</taxon>
        <taxon>Chelatococcaceae</taxon>
        <taxon>Chelatococcus</taxon>
    </lineage>
</organism>
<dbReference type="Proteomes" id="UP000637002">
    <property type="component" value="Unassembled WGS sequence"/>
</dbReference>
<evidence type="ECO:0000313" key="3">
    <source>
        <dbReference type="Proteomes" id="UP000637002"/>
    </source>
</evidence>
<reference evidence="2" key="2">
    <citation type="submission" date="2020-09" db="EMBL/GenBank/DDBJ databases">
        <authorList>
            <person name="Sun Q."/>
            <person name="Zhou Y."/>
        </authorList>
    </citation>
    <scope>NUCLEOTIDE SEQUENCE</scope>
    <source>
        <strain evidence="2">CGMCC 1.12919</strain>
    </source>
</reference>
<comment type="caution">
    <text evidence="2">The sequence shown here is derived from an EMBL/GenBank/DDBJ whole genome shotgun (WGS) entry which is preliminary data.</text>
</comment>
<accession>A0A916UG09</accession>
<protein>
    <submittedName>
        <fullName evidence="2">Antibiotic biosynthesis monooxygenase</fullName>
    </submittedName>
</protein>
<dbReference type="PANTHER" id="PTHR33336:SF15">
    <property type="entry name" value="ABM DOMAIN-CONTAINING PROTEIN"/>
    <property type="match status" value="1"/>
</dbReference>